<evidence type="ECO:0008006" key="5">
    <source>
        <dbReference type="Google" id="ProtNLM"/>
    </source>
</evidence>
<accession>A0ABT0U915</accession>
<protein>
    <recommendedName>
        <fullName evidence="5">Transmembrane protein</fullName>
    </recommendedName>
</protein>
<gene>
    <name evidence="3" type="ORF">NB063_22585</name>
</gene>
<proteinExistence type="predicted"/>
<organism evidence="3 4">
    <name type="scientific">Aporhodopirellula aestuarii</name>
    <dbReference type="NCBI Taxonomy" id="2950107"/>
    <lineage>
        <taxon>Bacteria</taxon>
        <taxon>Pseudomonadati</taxon>
        <taxon>Planctomycetota</taxon>
        <taxon>Planctomycetia</taxon>
        <taxon>Pirellulales</taxon>
        <taxon>Pirellulaceae</taxon>
        <taxon>Aporhodopirellula</taxon>
    </lineage>
</organism>
<keyword evidence="1" id="KW-0175">Coiled coil</keyword>
<feature type="transmembrane region" description="Helical" evidence="2">
    <location>
        <begin position="12"/>
        <end position="35"/>
    </location>
</feature>
<keyword evidence="2" id="KW-0812">Transmembrane</keyword>
<keyword evidence="2" id="KW-1133">Transmembrane helix</keyword>
<keyword evidence="4" id="KW-1185">Reference proteome</keyword>
<comment type="caution">
    <text evidence="3">The sequence shown here is derived from an EMBL/GenBank/DDBJ whole genome shotgun (WGS) entry which is preliminary data.</text>
</comment>
<evidence type="ECO:0000313" key="4">
    <source>
        <dbReference type="Proteomes" id="UP001202961"/>
    </source>
</evidence>
<feature type="transmembrane region" description="Helical" evidence="2">
    <location>
        <begin position="239"/>
        <end position="261"/>
    </location>
</feature>
<name>A0ABT0U915_9BACT</name>
<evidence type="ECO:0000256" key="1">
    <source>
        <dbReference type="SAM" id="Coils"/>
    </source>
</evidence>
<evidence type="ECO:0000313" key="3">
    <source>
        <dbReference type="EMBL" id="MCM2373410.1"/>
    </source>
</evidence>
<sequence>MKTKKHRGSFMLRFMVFGFSIAVGVLTFWLLGYIIQDINRVKGPDYNQMLEVGLPQTLQDERESLAAELVDLKQQIESTEQRRRLTAQTTKDSQQTINQLLELKRNADQNETSLSEDQQQALTDSLQLFLSNQSQTQTLNSELSNLNDELNDVKEKQRQNAAAITRASRPIEDEYEELYEQHQWKLAAYKLGMLIPLLLVCGWLFVRQAGGTYAVLVYAISGAVALRVLLVMHDHFPAIYFKYILIVLSLAIATGVLVRLLRLVAKPSRDWLLRQYSEAYANFFCPICDFPIQRGPLKFAVWTRRSLKKHTPVPLDGSTATPDQPYTCPCCETSLFQTCEKCGGVRHSLLPACEKCGDVRENNVEPPVSA</sequence>
<evidence type="ECO:0000256" key="2">
    <source>
        <dbReference type="SAM" id="Phobius"/>
    </source>
</evidence>
<feature type="transmembrane region" description="Helical" evidence="2">
    <location>
        <begin position="187"/>
        <end position="206"/>
    </location>
</feature>
<dbReference type="EMBL" id="JAMQBK010000060">
    <property type="protein sequence ID" value="MCM2373410.1"/>
    <property type="molecule type" value="Genomic_DNA"/>
</dbReference>
<dbReference type="RefSeq" id="WP_250931154.1">
    <property type="nucleotide sequence ID" value="NZ_JAMQBK010000060.1"/>
</dbReference>
<feature type="coiled-coil region" evidence="1">
    <location>
        <begin position="62"/>
        <end position="167"/>
    </location>
</feature>
<keyword evidence="2" id="KW-0472">Membrane</keyword>
<reference evidence="3 4" key="1">
    <citation type="journal article" date="2022" name="Syst. Appl. Microbiol.">
        <title>Rhodopirellula aestuarii sp. nov., a novel member of the genus Rhodopirellula isolated from brackish sediments collected in the Tagus River estuary, Portugal.</title>
        <authorList>
            <person name="Vitorino I.R."/>
            <person name="Klimek D."/>
            <person name="Calusinska M."/>
            <person name="Lobo-da-Cunha A."/>
            <person name="Vasconcelos V."/>
            <person name="Lage O.M."/>
        </authorList>
    </citation>
    <scope>NUCLEOTIDE SEQUENCE [LARGE SCALE GENOMIC DNA]</scope>
    <source>
        <strain evidence="3 4">ICT_H3.1</strain>
    </source>
</reference>
<feature type="transmembrane region" description="Helical" evidence="2">
    <location>
        <begin position="213"/>
        <end position="233"/>
    </location>
</feature>
<dbReference type="Proteomes" id="UP001202961">
    <property type="component" value="Unassembled WGS sequence"/>
</dbReference>